<gene>
    <name evidence="4" type="ORF">H7B90_14835</name>
</gene>
<comment type="caution">
    <text evidence="4">The sequence shown here is derived from an EMBL/GenBank/DDBJ whole genome shotgun (WGS) entry which is preliminary data.</text>
</comment>
<evidence type="ECO:0000256" key="1">
    <source>
        <dbReference type="ARBA" id="ARBA00001946"/>
    </source>
</evidence>
<dbReference type="Pfam" id="PF00293">
    <property type="entry name" value="NUDIX"/>
    <property type="match status" value="1"/>
</dbReference>
<organism evidence="4 5">
    <name type="scientific">Cohnella xylanilytica</name>
    <dbReference type="NCBI Taxonomy" id="557555"/>
    <lineage>
        <taxon>Bacteria</taxon>
        <taxon>Bacillati</taxon>
        <taxon>Bacillota</taxon>
        <taxon>Bacilli</taxon>
        <taxon>Bacillales</taxon>
        <taxon>Paenibacillaceae</taxon>
        <taxon>Cohnella</taxon>
    </lineage>
</organism>
<evidence type="ECO:0000256" key="2">
    <source>
        <dbReference type="ARBA" id="ARBA00022801"/>
    </source>
</evidence>
<dbReference type="SUPFAM" id="SSF55811">
    <property type="entry name" value="Nudix"/>
    <property type="match status" value="1"/>
</dbReference>
<protein>
    <submittedName>
        <fullName evidence="4">NUDIX hydrolase</fullName>
    </submittedName>
</protein>
<dbReference type="RefSeq" id="WP_185136672.1">
    <property type="nucleotide sequence ID" value="NZ_BORM01000082.1"/>
</dbReference>
<dbReference type="GO" id="GO:0016787">
    <property type="term" value="F:hydrolase activity"/>
    <property type="evidence" value="ECO:0007669"/>
    <property type="project" value="UniProtKB-KW"/>
</dbReference>
<evidence type="ECO:0000313" key="4">
    <source>
        <dbReference type="EMBL" id="MBB6692683.1"/>
    </source>
</evidence>
<evidence type="ECO:0000313" key="5">
    <source>
        <dbReference type="Proteomes" id="UP000553776"/>
    </source>
</evidence>
<dbReference type="EMBL" id="JACJVR010000057">
    <property type="protein sequence ID" value="MBB6692683.1"/>
    <property type="molecule type" value="Genomic_DNA"/>
</dbReference>
<dbReference type="CDD" id="cd04677">
    <property type="entry name" value="NUDIX_Hydrolase"/>
    <property type="match status" value="1"/>
</dbReference>
<dbReference type="InterPro" id="IPR000086">
    <property type="entry name" value="NUDIX_hydrolase_dom"/>
</dbReference>
<comment type="cofactor">
    <cofactor evidence="1">
        <name>Mg(2+)</name>
        <dbReference type="ChEBI" id="CHEBI:18420"/>
    </cofactor>
</comment>
<keyword evidence="2 4" id="KW-0378">Hydrolase</keyword>
<dbReference type="PROSITE" id="PS51462">
    <property type="entry name" value="NUDIX"/>
    <property type="match status" value="1"/>
</dbReference>
<proteinExistence type="predicted"/>
<keyword evidence="5" id="KW-1185">Reference proteome</keyword>
<dbReference type="AlphaFoldDB" id="A0A841U2X7"/>
<dbReference type="Gene3D" id="3.90.79.10">
    <property type="entry name" value="Nucleoside Triphosphate Pyrophosphohydrolase"/>
    <property type="match status" value="1"/>
</dbReference>
<dbReference type="PRINTS" id="PR00502">
    <property type="entry name" value="NUDIXFAMILY"/>
</dbReference>
<name>A0A841U2X7_9BACL</name>
<evidence type="ECO:0000259" key="3">
    <source>
        <dbReference type="PROSITE" id="PS51462"/>
    </source>
</evidence>
<dbReference type="InterPro" id="IPR015797">
    <property type="entry name" value="NUDIX_hydrolase-like_dom_sf"/>
</dbReference>
<feature type="domain" description="Nudix hydrolase" evidence="3">
    <location>
        <begin position="16"/>
        <end position="147"/>
    </location>
</feature>
<dbReference type="Proteomes" id="UP000553776">
    <property type="component" value="Unassembled WGS sequence"/>
</dbReference>
<accession>A0A841U2X7</accession>
<dbReference type="InterPro" id="IPR020476">
    <property type="entry name" value="Nudix_hydrolase"/>
</dbReference>
<dbReference type="PANTHER" id="PTHR43046:SF2">
    <property type="entry name" value="8-OXO-DGTP DIPHOSPHATASE-RELATED"/>
    <property type="match status" value="1"/>
</dbReference>
<reference evidence="4 5" key="1">
    <citation type="submission" date="2020-08" db="EMBL/GenBank/DDBJ databases">
        <title>Cohnella phylogeny.</title>
        <authorList>
            <person name="Dunlap C."/>
        </authorList>
    </citation>
    <scope>NUCLEOTIDE SEQUENCE [LARGE SCALE GENOMIC DNA]</scope>
    <source>
        <strain evidence="4 5">DSM 25239</strain>
    </source>
</reference>
<dbReference type="PANTHER" id="PTHR43046">
    <property type="entry name" value="GDP-MANNOSE MANNOSYL HYDROLASE"/>
    <property type="match status" value="1"/>
</dbReference>
<sequence>MGYIEELRAIVGHRPVILVGVAVLVFNEANELLLQLKHGGVWAIPGGLMELGESAEETGRREVLEETGLVVGRLKLLGVVSGPEQFVKLPNGDEFYAVTILYSTNEIAEGELRADGVESVELRYFDVERLPEGLSPRIRKQLEQVLGRQDPSS</sequence>